<dbReference type="AlphaFoldDB" id="S0JE39"/>
<sequence length="72" mass="7637">MAISISLENAIYLLKYCQIKPKLTNFGIALGSAAGSLLVKHVGLNSVGPGGAIFTVITLILLLLLIRSTKKR</sequence>
<evidence type="ECO:0000313" key="3">
    <source>
        <dbReference type="Proteomes" id="UP000014136"/>
    </source>
</evidence>
<reference evidence="2 3" key="1">
    <citation type="submission" date="2013-03" db="EMBL/GenBank/DDBJ databases">
        <title>The Genome Sequence of Enterococcus saccharolyticus ATCC_43076 (Illumina only assembly).</title>
        <authorList>
            <consortium name="The Broad Institute Genomics Platform"/>
            <consortium name="The Broad Institute Genome Sequencing Center for Infectious Disease"/>
            <person name="Earl A."/>
            <person name="Russ C."/>
            <person name="Gilmore M."/>
            <person name="Surin D."/>
            <person name="Walker B."/>
            <person name="Young S."/>
            <person name="Zeng Q."/>
            <person name="Gargeya S."/>
            <person name="Fitzgerald M."/>
            <person name="Haas B."/>
            <person name="Abouelleil A."/>
            <person name="Allen A.W."/>
            <person name="Alvarado L."/>
            <person name="Arachchi H.M."/>
            <person name="Berlin A.M."/>
            <person name="Chapman S.B."/>
            <person name="Gainer-Dewar J."/>
            <person name="Goldberg J."/>
            <person name="Griggs A."/>
            <person name="Gujja S."/>
            <person name="Hansen M."/>
            <person name="Howarth C."/>
            <person name="Imamovic A."/>
            <person name="Ireland A."/>
            <person name="Larimer J."/>
            <person name="McCowan C."/>
            <person name="Murphy C."/>
            <person name="Pearson M."/>
            <person name="Poon T.W."/>
            <person name="Priest M."/>
            <person name="Roberts A."/>
            <person name="Saif S."/>
            <person name="Shea T."/>
            <person name="Sisk P."/>
            <person name="Sykes S."/>
            <person name="Wortman J."/>
            <person name="Nusbaum C."/>
            <person name="Birren B."/>
        </authorList>
    </citation>
    <scope>NUCLEOTIDE SEQUENCE [LARGE SCALE GENOMIC DNA]</scope>
    <source>
        <strain evidence="2 3">ATCC 43076</strain>
    </source>
</reference>
<gene>
    <name evidence="2" type="ORF">OMQ_00231</name>
</gene>
<keyword evidence="3" id="KW-1185">Reference proteome</keyword>
<evidence type="ECO:0000256" key="1">
    <source>
        <dbReference type="SAM" id="Phobius"/>
    </source>
</evidence>
<protein>
    <submittedName>
        <fullName evidence="2">Uncharacterized protein</fullName>
    </submittedName>
</protein>
<dbReference type="Proteomes" id="UP000014136">
    <property type="component" value="Unassembled WGS sequence"/>
</dbReference>
<name>S0JE39_9ENTE</name>
<accession>S0JE39</accession>
<keyword evidence="1" id="KW-0812">Transmembrane</keyword>
<dbReference type="RefSeq" id="WP_016174042.1">
    <property type="nucleotide sequence ID" value="NZ_KE136389.1"/>
</dbReference>
<proteinExistence type="predicted"/>
<keyword evidence="1" id="KW-1133">Transmembrane helix</keyword>
<comment type="caution">
    <text evidence="2">The sequence shown here is derived from an EMBL/GenBank/DDBJ whole genome shotgun (WGS) entry which is preliminary data.</text>
</comment>
<dbReference type="STRING" id="41997.RV16_GL000420"/>
<evidence type="ECO:0000313" key="2">
    <source>
        <dbReference type="EMBL" id="EOT30527.1"/>
    </source>
</evidence>
<organism evidence="2 3">
    <name type="scientific">Enterococcus saccharolyticus subsp. saccharolyticus ATCC 43076</name>
    <dbReference type="NCBI Taxonomy" id="1139996"/>
    <lineage>
        <taxon>Bacteria</taxon>
        <taxon>Bacillati</taxon>
        <taxon>Bacillota</taxon>
        <taxon>Bacilli</taxon>
        <taxon>Lactobacillales</taxon>
        <taxon>Enterococcaceae</taxon>
        <taxon>Enterococcus</taxon>
    </lineage>
</organism>
<dbReference type="PATRIC" id="fig|1139996.3.peg.221"/>
<feature type="transmembrane region" description="Helical" evidence="1">
    <location>
        <begin position="47"/>
        <end position="66"/>
    </location>
</feature>
<dbReference type="EMBL" id="AHYT01000001">
    <property type="protein sequence ID" value="EOT30527.1"/>
    <property type="molecule type" value="Genomic_DNA"/>
</dbReference>
<dbReference type="HOGENOM" id="CLU_2716195_0_0_9"/>
<keyword evidence="1" id="KW-0472">Membrane</keyword>